<dbReference type="Gene3D" id="3.30.40.10">
    <property type="entry name" value="Zinc/RING finger domain, C3HC4 (zinc finger)"/>
    <property type="match status" value="1"/>
</dbReference>
<dbReference type="GO" id="GO:0061630">
    <property type="term" value="F:ubiquitin protein ligase activity"/>
    <property type="evidence" value="ECO:0007669"/>
    <property type="project" value="TreeGrafter"/>
</dbReference>
<protein>
    <submittedName>
        <fullName evidence="10">Uncharacterized protein</fullName>
    </submittedName>
</protein>
<feature type="domain" description="RING-type" evidence="7">
    <location>
        <begin position="216"/>
        <end position="259"/>
    </location>
</feature>
<dbReference type="SMART" id="SM00184">
    <property type="entry name" value="RING"/>
    <property type="match status" value="1"/>
</dbReference>
<dbReference type="InterPro" id="IPR037274">
    <property type="entry name" value="Znf_CHY_sf"/>
</dbReference>
<dbReference type="PANTHER" id="PTHR21319:SF53">
    <property type="entry name" value="RING FINGER AND CHY ZINC FINGER DOMAIN-CONTAINING PROTEIN 1"/>
    <property type="match status" value="1"/>
</dbReference>
<dbReference type="Proteomes" id="UP000822688">
    <property type="component" value="Chromosome 9"/>
</dbReference>
<dbReference type="AlphaFoldDB" id="A0A8T0GSW5"/>
<sequence length="367" mass="42141">MLGTARLRYWAGLVLKVLAVWFAKVLLQKQPIMSTFVDDEIDVIDGVESEDEVDFVEEMRLPEEKKVDDRLSVGSRTYGCKHYRRRCRIRAPCCKEIFDCRHCHNEAKNTNEVDDSKRHDIPRHRVEKVICSLCDHEQDVKQVCENCGVCMGEYFCTKCKFFDDETEKEQYHCDACGICRIGGRDNFFHCDRCGSCYSNALQNGHPCVENAMHQNCPVCVEYLFDSVMDISVLPCGHTMHQICLEEMNMHSQFCCPICSKSTQNMSRVWERLDQEVYLTPMPEEYRQKKVWILCNDCGTTSDVYYHVIGHKCLRCGSYNTRSTCPPSQSRRAEPRPSMGMLPEAIESSVSPNPAQPGRTLAAEMSAE</sequence>
<organism evidence="10 11">
    <name type="scientific">Ceratodon purpureus</name>
    <name type="common">Fire moss</name>
    <name type="synonym">Dicranum purpureum</name>
    <dbReference type="NCBI Taxonomy" id="3225"/>
    <lineage>
        <taxon>Eukaryota</taxon>
        <taxon>Viridiplantae</taxon>
        <taxon>Streptophyta</taxon>
        <taxon>Embryophyta</taxon>
        <taxon>Bryophyta</taxon>
        <taxon>Bryophytina</taxon>
        <taxon>Bryopsida</taxon>
        <taxon>Dicranidae</taxon>
        <taxon>Pseudoditrichales</taxon>
        <taxon>Ditrichaceae</taxon>
        <taxon>Ceratodon</taxon>
    </lineage>
</organism>
<dbReference type="PROSITE" id="PS51270">
    <property type="entry name" value="ZF_CTCHY"/>
    <property type="match status" value="1"/>
</dbReference>
<evidence type="ECO:0000313" key="10">
    <source>
        <dbReference type="EMBL" id="KAG0562023.1"/>
    </source>
</evidence>
<keyword evidence="3" id="KW-0862">Zinc</keyword>
<feature type="chain" id="PRO_5035840560" evidence="6">
    <location>
        <begin position="28"/>
        <end position="367"/>
    </location>
</feature>
<dbReference type="GO" id="GO:0008270">
    <property type="term" value="F:zinc ion binding"/>
    <property type="evidence" value="ECO:0007669"/>
    <property type="project" value="UniProtKB-KW"/>
</dbReference>
<feature type="signal peptide" evidence="6">
    <location>
        <begin position="1"/>
        <end position="27"/>
    </location>
</feature>
<evidence type="ECO:0000259" key="7">
    <source>
        <dbReference type="PROSITE" id="PS50089"/>
    </source>
</evidence>
<proteinExistence type="predicted"/>
<feature type="domain" description="CTCHY-type" evidence="9">
    <location>
        <begin position="151"/>
        <end position="215"/>
    </location>
</feature>
<keyword evidence="2 4" id="KW-0863">Zinc-finger</keyword>
<dbReference type="EMBL" id="CM026430">
    <property type="protein sequence ID" value="KAG0562023.1"/>
    <property type="molecule type" value="Genomic_DNA"/>
</dbReference>
<dbReference type="InterPro" id="IPR001841">
    <property type="entry name" value="Znf_RING"/>
</dbReference>
<dbReference type="InterPro" id="IPR008913">
    <property type="entry name" value="Znf_CHY"/>
</dbReference>
<evidence type="ECO:0000256" key="6">
    <source>
        <dbReference type="SAM" id="SignalP"/>
    </source>
</evidence>
<dbReference type="GO" id="GO:0016567">
    <property type="term" value="P:protein ubiquitination"/>
    <property type="evidence" value="ECO:0007669"/>
    <property type="project" value="TreeGrafter"/>
</dbReference>
<evidence type="ECO:0000256" key="3">
    <source>
        <dbReference type="ARBA" id="ARBA00022833"/>
    </source>
</evidence>
<dbReference type="InterPro" id="IPR017921">
    <property type="entry name" value="Znf_CTCHY"/>
</dbReference>
<dbReference type="InterPro" id="IPR013083">
    <property type="entry name" value="Znf_RING/FYVE/PHD"/>
</dbReference>
<dbReference type="SUPFAM" id="SSF161245">
    <property type="entry name" value="Zinc hairpin stack"/>
    <property type="match status" value="1"/>
</dbReference>
<dbReference type="PROSITE" id="PS50089">
    <property type="entry name" value="ZF_RING_2"/>
    <property type="match status" value="1"/>
</dbReference>
<evidence type="ECO:0000256" key="1">
    <source>
        <dbReference type="ARBA" id="ARBA00022723"/>
    </source>
</evidence>
<dbReference type="Pfam" id="PF13639">
    <property type="entry name" value="zf-RING_2"/>
    <property type="match status" value="1"/>
</dbReference>
<evidence type="ECO:0000256" key="5">
    <source>
        <dbReference type="SAM" id="MobiDB-lite"/>
    </source>
</evidence>
<dbReference type="PROSITE" id="PS51266">
    <property type="entry name" value="ZF_CHY"/>
    <property type="match status" value="1"/>
</dbReference>
<dbReference type="GO" id="GO:0006511">
    <property type="term" value="P:ubiquitin-dependent protein catabolic process"/>
    <property type="evidence" value="ECO:0007669"/>
    <property type="project" value="TreeGrafter"/>
</dbReference>
<evidence type="ECO:0000259" key="9">
    <source>
        <dbReference type="PROSITE" id="PS51270"/>
    </source>
</evidence>
<dbReference type="InterPro" id="IPR037275">
    <property type="entry name" value="Znf_CTCHY_sf"/>
</dbReference>
<keyword evidence="1" id="KW-0479">Metal-binding</keyword>
<evidence type="ECO:0000259" key="8">
    <source>
        <dbReference type="PROSITE" id="PS51266"/>
    </source>
</evidence>
<evidence type="ECO:0000256" key="2">
    <source>
        <dbReference type="ARBA" id="ARBA00022771"/>
    </source>
</evidence>
<reference evidence="10" key="1">
    <citation type="submission" date="2020-06" db="EMBL/GenBank/DDBJ databases">
        <title>WGS assembly of Ceratodon purpureus strain R40.</title>
        <authorList>
            <person name="Carey S.B."/>
            <person name="Jenkins J."/>
            <person name="Shu S."/>
            <person name="Lovell J.T."/>
            <person name="Sreedasyam A."/>
            <person name="Maumus F."/>
            <person name="Tiley G.P."/>
            <person name="Fernandez-Pozo N."/>
            <person name="Barry K."/>
            <person name="Chen C."/>
            <person name="Wang M."/>
            <person name="Lipzen A."/>
            <person name="Daum C."/>
            <person name="Saski C.A."/>
            <person name="Payton A.C."/>
            <person name="Mcbreen J.C."/>
            <person name="Conrad R.E."/>
            <person name="Kollar L.M."/>
            <person name="Olsson S."/>
            <person name="Huttunen S."/>
            <person name="Landis J.B."/>
            <person name="Wickett N.J."/>
            <person name="Johnson M.G."/>
            <person name="Rensing S.A."/>
            <person name="Grimwood J."/>
            <person name="Schmutz J."/>
            <person name="Mcdaniel S.F."/>
        </authorList>
    </citation>
    <scope>NUCLEOTIDE SEQUENCE</scope>
    <source>
        <strain evidence="10">R40</strain>
    </source>
</reference>
<dbReference type="InterPro" id="IPR039512">
    <property type="entry name" value="RCHY1_zinc-ribbon"/>
</dbReference>
<gene>
    <name evidence="10" type="ORF">KC19_9G111100</name>
</gene>
<evidence type="ECO:0000313" key="11">
    <source>
        <dbReference type="Proteomes" id="UP000822688"/>
    </source>
</evidence>
<dbReference type="SUPFAM" id="SSF57850">
    <property type="entry name" value="RING/U-box"/>
    <property type="match status" value="1"/>
</dbReference>
<dbReference type="Gene3D" id="2.20.28.10">
    <property type="match status" value="1"/>
</dbReference>
<name>A0A8T0GSW5_CERPU</name>
<dbReference type="SUPFAM" id="SSF161219">
    <property type="entry name" value="CHY zinc finger-like"/>
    <property type="match status" value="1"/>
</dbReference>
<accession>A0A8T0GSW5</accession>
<feature type="domain" description="CHY-type" evidence="8">
    <location>
        <begin position="73"/>
        <end position="149"/>
    </location>
</feature>
<keyword evidence="6" id="KW-0732">Signal</keyword>
<evidence type="ECO:0000256" key="4">
    <source>
        <dbReference type="PROSITE-ProRule" id="PRU00601"/>
    </source>
</evidence>
<dbReference type="GO" id="GO:0005634">
    <property type="term" value="C:nucleus"/>
    <property type="evidence" value="ECO:0007669"/>
    <property type="project" value="TreeGrafter"/>
</dbReference>
<dbReference type="Pfam" id="PF05495">
    <property type="entry name" value="zf-CHY"/>
    <property type="match status" value="1"/>
</dbReference>
<feature type="region of interest" description="Disordered" evidence="5">
    <location>
        <begin position="321"/>
        <end position="367"/>
    </location>
</feature>
<comment type="caution">
    <text evidence="10">The sequence shown here is derived from an EMBL/GenBank/DDBJ whole genome shotgun (WGS) entry which is preliminary data.</text>
</comment>
<dbReference type="PANTHER" id="PTHR21319">
    <property type="entry name" value="RING FINGER AND CHY ZINC FINGER DOMAIN-CONTAINING PROTEIN 1"/>
    <property type="match status" value="1"/>
</dbReference>
<dbReference type="CDD" id="cd16464">
    <property type="entry name" value="RING-H2_Pirh2-like"/>
    <property type="match status" value="1"/>
</dbReference>
<keyword evidence="11" id="KW-1185">Reference proteome</keyword>
<dbReference type="Pfam" id="PF14599">
    <property type="entry name" value="zinc_ribbon_6"/>
    <property type="match status" value="1"/>
</dbReference>